<evidence type="ECO:0000313" key="3">
    <source>
        <dbReference type="Proteomes" id="UP000664466"/>
    </source>
</evidence>
<dbReference type="EMBL" id="JAFMPM010000008">
    <property type="protein sequence ID" value="MBO0614206.1"/>
    <property type="molecule type" value="Genomic_DNA"/>
</dbReference>
<reference evidence="1 3" key="1">
    <citation type="submission" date="2021-03" db="EMBL/GenBank/DDBJ databases">
        <title>Draft genome and methylome analysis of Thiotrix fructosivoruns ATCC 49748.</title>
        <authorList>
            <person name="Fomenkov A."/>
            <person name="Grabovich M.Y."/>
            <person name="Roberts R.J."/>
        </authorList>
    </citation>
    <scope>NUCLEOTIDE SEQUENCE [LARGE SCALE GENOMIC DNA]</scope>
    <source>
        <strain evidence="1 3">ATCC 49748</strain>
    </source>
</reference>
<dbReference type="RefSeq" id="WP_207251954.1">
    <property type="nucleotide sequence ID" value="NZ_JAFMPM010000008.1"/>
</dbReference>
<dbReference type="SUPFAM" id="SSF50494">
    <property type="entry name" value="Trypsin-like serine proteases"/>
    <property type="match status" value="1"/>
</dbReference>
<dbReference type="EMBL" id="CP072748">
    <property type="protein sequence ID" value="QTX09061.1"/>
    <property type="molecule type" value="Genomic_DNA"/>
</dbReference>
<name>A0A8B0SCZ3_9GAMM</name>
<dbReference type="InterPro" id="IPR009003">
    <property type="entry name" value="Peptidase_S1_PA"/>
</dbReference>
<organism evidence="2">
    <name type="scientific">Thiothrix fructosivorans</name>
    <dbReference type="NCBI Taxonomy" id="111770"/>
    <lineage>
        <taxon>Bacteria</taxon>
        <taxon>Pseudomonadati</taxon>
        <taxon>Pseudomonadota</taxon>
        <taxon>Gammaproteobacteria</taxon>
        <taxon>Thiotrichales</taxon>
        <taxon>Thiotrichaceae</taxon>
        <taxon>Thiothrix</taxon>
    </lineage>
</organism>
<evidence type="ECO:0000313" key="1">
    <source>
        <dbReference type="EMBL" id="MBO0614206.1"/>
    </source>
</evidence>
<dbReference type="Proteomes" id="UP000664466">
    <property type="component" value="Unassembled WGS sequence"/>
</dbReference>
<sequence>MSFDFLKNHLVKIKIDGRYGTGAIFKPEDESIILYILTSKHNFFEDKSYSTNDLSLSTKKFTIEITHELSGKNINIKNQEIHFFESDILDDSSKKHIDLALLIVDINEDSKDLLIDTISVPDDNNKIDTYDTRYSLFGYPHYKNFKGEKEVVHYKLEFSQNSSDFYFESIFKNQNGFIGFDESDNHQEELNGISGSPIFLLSKNHKPYLHSITFGTSNFNEIKAIRINTLLDKINDRILKINEKYPEIQSSSSIILSNEKLSFNELNEFEDFKEKIRLNSDLLDFLSKESESDINIKSTSLQLSECNRKLNEQCDELSYRYAHLAILAQEKGLKAATTSYLSKAIDWNPQHIHALLHERAERKNDIEALKAMTPVILSEKIKKYKKIIASEKNSSERIKLLKEAITEINSTETKPNTTEHNNKELQVNNYCKDLENLYYNDQEQQYIHKYKKLADFYYETRNLQEKSTKFYLISLELLDKSVNNENHKSIREEIIPKINLLSEKHIIDNIKIEAKEIANFIIHENEDKETKEIINQLYKEVLDLKNKENYRDEFYGSLLDTLFSLNISIDKQIIQNINSNSKIKLGNNNNEKINDIIEEFKSHISILPKKDLEFRNSIESTIESSLTDLISQFEKFRRL</sequence>
<protein>
    <recommendedName>
        <fullName evidence="4">Trypsin-like peptidase domain-containing protein</fullName>
    </recommendedName>
</protein>
<keyword evidence="3" id="KW-1185">Reference proteome</keyword>
<evidence type="ECO:0000313" key="2">
    <source>
        <dbReference type="EMBL" id="QTX09061.1"/>
    </source>
</evidence>
<proteinExistence type="predicted"/>
<dbReference type="AlphaFoldDB" id="A0A8B0SCZ3"/>
<evidence type="ECO:0008006" key="4">
    <source>
        <dbReference type="Google" id="ProtNLM"/>
    </source>
</evidence>
<reference evidence="2" key="2">
    <citation type="submission" date="2021-04" db="EMBL/GenBank/DDBJ databases">
        <title>Complete Genome and methylome analysis of Thiothrix fructosivorans ATCC 49748.</title>
        <authorList>
            <person name="Fomenkov A."/>
            <person name="Sun L."/>
            <person name="Vincze T."/>
            <person name="Grabovich M.Y."/>
            <person name="Roberts R.J."/>
        </authorList>
    </citation>
    <scope>NUCLEOTIDE SEQUENCE</scope>
    <source>
        <strain evidence="2">ATCC 49748</strain>
    </source>
</reference>
<gene>
    <name evidence="2" type="ORF">J1836_010345</name>
    <name evidence="1" type="ORF">J1836_14965</name>
</gene>
<accession>A0A8B0SCZ3</accession>